<dbReference type="NCBIfam" id="TIGR03142">
    <property type="entry name" value="cytochro_ccmI"/>
    <property type="match status" value="1"/>
</dbReference>
<dbReference type="PROSITE" id="PS50005">
    <property type="entry name" value="TPR"/>
    <property type="match status" value="1"/>
</dbReference>
<dbReference type="PANTHER" id="PTHR47870">
    <property type="entry name" value="CYTOCHROME C-TYPE BIOGENESIS PROTEIN CCMH"/>
    <property type="match status" value="1"/>
</dbReference>
<keyword evidence="4 5" id="KW-0802">TPR repeat</keyword>
<evidence type="ECO:0000256" key="6">
    <source>
        <dbReference type="SAM" id="MobiDB-lite"/>
    </source>
</evidence>
<evidence type="ECO:0000256" key="4">
    <source>
        <dbReference type="ARBA" id="ARBA00022803"/>
    </source>
</evidence>
<feature type="domain" description="Cytochrome c-type biogenesis protein H Ig-like" evidence="7">
    <location>
        <begin position="402"/>
        <end position="498"/>
    </location>
</feature>
<dbReference type="SMART" id="SM00028">
    <property type="entry name" value="TPR"/>
    <property type="match status" value="2"/>
</dbReference>
<sequence>MTTLWIVVVLLLLATLLCLIPPLLRRAPSTAPAADESLRAFYLAQREQLQRDVRSGSLTPQARLRAEEELQRELLQDLAARQPRVGPAGGQRAALAAACLLSVLVPVAAVLLYGKLGNPRAVADMTATRAAPAHANMARGNAANGVQNGAGIDPSIGLQNGAASDPAIGAAPNNPAANDNDSDSANDMAVAINALARRLRAAPDDADGWYMLARSYETLGRYTDAVAAYRQVLRLVPGQPVVLADLADALLSANQGKPDANAIAAVAEALANDPDQPKALALAGMMALRRGDAAEALGHWQRLQALLPADSDAARQIQSNIAQARAMAAGASVLPTTGVKDGAPVMPATDAKDNEPSMPTRGAPGGEPVMPASGLQAGAPSANNASANGNATAAPARLSGTARIADALRDQVQPGDTVFILARPVTGSRMPLAITQWRVSDLPRAFVLDDGSAMSPDATLSKASRVRVEIRISRSGKAAAQPGDLSGVLPDVDIRASDLELVADTVVR</sequence>
<accession>A0A2S5GKC8</accession>
<evidence type="ECO:0000259" key="8">
    <source>
        <dbReference type="Pfam" id="PF23914"/>
    </source>
</evidence>
<dbReference type="EMBL" id="PREU01000015">
    <property type="protein sequence ID" value="PPA73341.1"/>
    <property type="molecule type" value="Genomic_DNA"/>
</dbReference>
<evidence type="ECO:0000256" key="3">
    <source>
        <dbReference type="ARBA" id="ARBA00022748"/>
    </source>
</evidence>
<dbReference type="GO" id="GO:0005886">
    <property type="term" value="C:plasma membrane"/>
    <property type="evidence" value="ECO:0007669"/>
    <property type="project" value="TreeGrafter"/>
</dbReference>
<evidence type="ECO:0000256" key="2">
    <source>
        <dbReference type="ARBA" id="ARBA00022737"/>
    </source>
</evidence>
<dbReference type="GO" id="GO:0030313">
    <property type="term" value="C:cell envelope"/>
    <property type="evidence" value="ECO:0007669"/>
    <property type="project" value="UniProtKB-SubCell"/>
</dbReference>
<dbReference type="Pfam" id="PF23914">
    <property type="entry name" value="TPR_CcmH_CycH"/>
    <property type="match status" value="1"/>
</dbReference>
<dbReference type="InterPro" id="IPR019734">
    <property type="entry name" value="TPR_rpt"/>
</dbReference>
<keyword evidence="2" id="KW-0677">Repeat</keyword>
<organism evidence="9 10">
    <name type="scientific">Achromobacter spanius</name>
    <dbReference type="NCBI Taxonomy" id="217203"/>
    <lineage>
        <taxon>Bacteria</taxon>
        <taxon>Pseudomonadati</taxon>
        <taxon>Pseudomonadota</taxon>
        <taxon>Betaproteobacteria</taxon>
        <taxon>Burkholderiales</taxon>
        <taxon>Alcaligenaceae</taxon>
        <taxon>Achromobacter</taxon>
    </lineage>
</organism>
<evidence type="ECO:0000313" key="10">
    <source>
        <dbReference type="Proteomes" id="UP000239990"/>
    </source>
</evidence>
<feature type="repeat" description="TPR" evidence="5">
    <location>
        <begin position="206"/>
        <end position="239"/>
    </location>
</feature>
<dbReference type="InterPro" id="IPR011990">
    <property type="entry name" value="TPR-like_helical_dom_sf"/>
</dbReference>
<dbReference type="RefSeq" id="WP_104145347.1">
    <property type="nucleotide sequence ID" value="NZ_PREU01000015.1"/>
</dbReference>
<feature type="domain" description="Cytochrome c-type biogenesis protein H TPR" evidence="8">
    <location>
        <begin position="180"/>
        <end position="312"/>
    </location>
</feature>
<dbReference type="InterPro" id="IPR056412">
    <property type="entry name" value="Ig_CycH"/>
</dbReference>
<protein>
    <submittedName>
        <fullName evidence="9">C-type cytochrome biogenesis protein CcmI</fullName>
    </submittedName>
</protein>
<evidence type="ECO:0000259" key="7">
    <source>
        <dbReference type="Pfam" id="PF23892"/>
    </source>
</evidence>
<evidence type="ECO:0000256" key="1">
    <source>
        <dbReference type="ARBA" id="ARBA00004196"/>
    </source>
</evidence>
<dbReference type="Proteomes" id="UP000239990">
    <property type="component" value="Unassembled WGS sequence"/>
</dbReference>
<dbReference type="PANTHER" id="PTHR47870:SF4">
    <property type="entry name" value="CYTOCHROME C-TYPE BIOGENESIS PROTEIN CYCH"/>
    <property type="match status" value="1"/>
</dbReference>
<dbReference type="OrthoDB" id="9776053at2"/>
<evidence type="ECO:0000313" key="9">
    <source>
        <dbReference type="EMBL" id="PPA73341.1"/>
    </source>
</evidence>
<reference evidence="9 10" key="1">
    <citation type="submission" date="2018-02" db="EMBL/GenBank/DDBJ databases">
        <title>Draft Genome of Achromobacter spanius stain 6.</title>
        <authorList>
            <person name="Gunasekera T.S."/>
            <person name="Radwan O."/>
            <person name="Ruiz O.N."/>
        </authorList>
    </citation>
    <scope>NUCLEOTIDE SEQUENCE [LARGE SCALE GENOMIC DNA]</scope>
    <source>
        <strain evidence="9 10">6</strain>
    </source>
</reference>
<feature type="region of interest" description="Disordered" evidence="6">
    <location>
        <begin position="163"/>
        <end position="183"/>
    </location>
</feature>
<proteinExistence type="predicted"/>
<dbReference type="GO" id="GO:0017004">
    <property type="term" value="P:cytochrome complex assembly"/>
    <property type="evidence" value="ECO:0007669"/>
    <property type="project" value="UniProtKB-KW"/>
</dbReference>
<feature type="compositionally biased region" description="Low complexity" evidence="6">
    <location>
        <begin position="170"/>
        <end position="183"/>
    </location>
</feature>
<dbReference type="Gene3D" id="1.25.40.10">
    <property type="entry name" value="Tetratricopeptide repeat domain"/>
    <property type="match status" value="1"/>
</dbReference>
<name>A0A2S5GKC8_9BURK</name>
<comment type="caution">
    <text evidence="9">The sequence shown here is derived from an EMBL/GenBank/DDBJ whole genome shotgun (WGS) entry which is preliminary data.</text>
</comment>
<dbReference type="AlphaFoldDB" id="A0A2S5GKC8"/>
<keyword evidence="3" id="KW-0201">Cytochrome c-type biogenesis</keyword>
<dbReference type="Pfam" id="PF23892">
    <property type="entry name" value="Ig_CycH"/>
    <property type="match status" value="1"/>
</dbReference>
<dbReference type="InterPro" id="IPR056413">
    <property type="entry name" value="TPR_CcmH_CycH"/>
</dbReference>
<feature type="region of interest" description="Disordered" evidence="6">
    <location>
        <begin position="347"/>
        <end position="369"/>
    </location>
</feature>
<dbReference type="InterPro" id="IPR017560">
    <property type="entry name" value="Cyt_c_biogenesis_CcmI"/>
</dbReference>
<dbReference type="SUPFAM" id="SSF48452">
    <property type="entry name" value="TPR-like"/>
    <property type="match status" value="1"/>
</dbReference>
<evidence type="ECO:0000256" key="5">
    <source>
        <dbReference type="PROSITE-ProRule" id="PRU00339"/>
    </source>
</evidence>
<gene>
    <name evidence="9" type="primary">ccmI</name>
    <name evidence="9" type="ORF">C4E15_25260</name>
</gene>
<dbReference type="InterPro" id="IPR051263">
    <property type="entry name" value="C-type_cytochrome_biogenesis"/>
</dbReference>
<comment type="subcellular location">
    <subcellularLocation>
        <location evidence="1">Cell envelope</location>
    </subcellularLocation>
</comment>